<name>A0ABW9F7T4_9FIRM</name>
<dbReference type="CDD" id="cd03710">
    <property type="entry name" value="BipA_TypA_C"/>
    <property type="match status" value="1"/>
</dbReference>
<dbReference type="SUPFAM" id="SSF50447">
    <property type="entry name" value="Translation proteins"/>
    <property type="match status" value="1"/>
</dbReference>
<dbReference type="EC" id="3.6.5.-" evidence="3"/>
<dbReference type="RefSeq" id="WP_408105847.1">
    <property type="nucleotide sequence ID" value="NZ_JBFNFH010000013.1"/>
</dbReference>
<evidence type="ECO:0000256" key="3">
    <source>
        <dbReference type="HAMAP-Rule" id="MF_00849"/>
    </source>
</evidence>
<dbReference type="InterPro" id="IPR047041">
    <property type="entry name" value="BipA_GTP-bd_dom"/>
</dbReference>
<dbReference type="InterPro" id="IPR031157">
    <property type="entry name" value="G_TR_CS"/>
</dbReference>
<dbReference type="SUPFAM" id="SSF54980">
    <property type="entry name" value="EF-G C-terminal domain-like"/>
    <property type="match status" value="2"/>
</dbReference>
<dbReference type="Gene3D" id="2.40.50.250">
    <property type="entry name" value="bipa protein"/>
    <property type="match status" value="1"/>
</dbReference>
<dbReference type="SMART" id="SM00838">
    <property type="entry name" value="EFG_C"/>
    <property type="match status" value="1"/>
</dbReference>
<accession>A0ABW9F7T4</accession>
<dbReference type="SUPFAM" id="SSF52540">
    <property type="entry name" value="P-loop containing nucleoside triphosphate hydrolases"/>
    <property type="match status" value="1"/>
</dbReference>
<keyword evidence="3" id="KW-0699">rRNA-binding</keyword>
<keyword evidence="3" id="KW-0378">Hydrolase</keyword>
<evidence type="ECO:0000259" key="4">
    <source>
        <dbReference type="PROSITE" id="PS51722"/>
    </source>
</evidence>
<dbReference type="PANTHER" id="PTHR42908:SF8">
    <property type="entry name" value="TR-TYPE G DOMAIN-CONTAINING PROTEIN"/>
    <property type="match status" value="1"/>
</dbReference>
<dbReference type="HAMAP" id="MF_00849">
    <property type="entry name" value="BipA"/>
    <property type="match status" value="1"/>
</dbReference>
<dbReference type="InterPro" id="IPR035651">
    <property type="entry name" value="BipA_V"/>
</dbReference>
<dbReference type="PANTHER" id="PTHR42908">
    <property type="entry name" value="TRANSLATION ELONGATION FACTOR-RELATED"/>
    <property type="match status" value="1"/>
</dbReference>
<dbReference type="CDD" id="cd01891">
    <property type="entry name" value="TypA_BipA"/>
    <property type="match status" value="1"/>
</dbReference>
<dbReference type="PROSITE" id="PS00301">
    <property type="entry name" value="G_TR_1"/>
    <property type="match status" value="1"/>
</dbReference>
<dbReference type="InterPro" id="IPR047042">
    <property type="entry name" value="BipA_II"/>
</dbReference>
<dbReference type="InterPro" id="IPR042116">
    <property type="entry name" value="TypA/BipA_C"/>
</dbReference>
<protein>
    <recommendedName>
        <fullName evidence="3">Large ribosomal subunit assembly factor BipA</fullName>
        <ecNumber evidence="3">3.6.5.-</ecNumber>
    </recommendedName>
    <alternativeName>
        <fullName evidence="3">GTP-binding protein BipA</fullName>
    </alternativeName>
</protein>
<dbReference type="InterPro" id="IPR000640">
    <property type="entry name" value="EFG_V-like"/>
</dbReference>
<evidence type="ECO:0000256" key="2">
    <source>
        <dbReference type="ARBA" id="ARBA00023134"/>
    </source>
</evidence>
<keyword evidence="1 3" id="KW-0547">Nucleotide-binding</keyword>
<comment type="similarity">
    <text evidence="3">Belongs to the TRAFAC class translation factor GTPase superfamily. Classic translation factor GTPase family. BipA subfamily.</text>
</comment>
<keyword evidence="2 3" id="KW-0342">GTP-binding</keyword>
<dbReference type="InterPro" id="IPR035647">
    <property type="entry name" value="EFG_III/V"/>
</dbReference>
<dbReference type="InterPro" id="IPR006298">
    <property type="entry name" value="BipA"/>
</dbReference>
<dbReference type="CDD" id="cd16263">
    <property type="entry name" value="BipA_III"/>
    <property type="match status" value="1"/>
</dbReference>
<dbReference type="EMBL" id="JBFNFH010000013">
    <property type="protein sequence ID" value="MFM1525208.1"/>
    <property type="molecule type" value="Genomic_DNA"/>
</dbReference>
<dbReference type="Pfam" id="PF00009">
    <property type="entry name" value="GTP_EFTU"/>
    <property type="match status" value="1"/>
</dbReference>
<dbReference type="PRINTS" id="PR00315">
    <property type="entry name" value="ELONGATNFCT"/>
</dbReference>
<sequence>MKKIRNIAIIAHVDHGKTTLVDSMLRQSGIFRENQEVSERVMDNNDLEKERGITILSKNTAINYEGYKINIIDTPGHADFGGEVERVLKMADGVLLLVDAFEGVMPQTKFVIKKAIELKLPALICLNKIDRDKARPEEVIDEILDLFISLEAPEEYLEAPIIYASGKNGWASLESGVQKEDLKDLLDTIVEHIPEPKGDLDRPFEVLISTTDYSEYLGRIGIGKVEQGEIKVGDPAFILNYNDPSKKMRIKITTIYEFEGLNRVEVQSAKAGSIVAISGVEGIHIGDTLCQNEDMDPIEFVRISEPTLAMRFLVNNSPFAGLEGDFVTSRHLRARLMKEKETDVSLKVEDTESTDAFKVSGRGELHLSVLIENMRREGYEFQVSKPEVLFHEENGKKMEPMEIVTIDVEEQYVGTIINKLGVRKAEMTAMENTSAGYVRVTFKMPARGMIGYRQEFISDTKGTGIINTEFDAYEPYKGDIPSRQFGSLIAYETGKATGYALDSAWKRGNIFIEPGDEVYEGMVVGENPKGLDIEVNVAKRKAKTNIRSSASDDAPNLPPAKKLSLEEMLEFIENDELVEVTPKSLRIRKKILNSEMRYKSKKNS</sequence>
<comment type="function">
    <text evidence="3">A 50S ribosomal subunit assembly protein with GTPase activity, required for 50S subunit assembly at low temperatures, may also play a role in translation. Binds GTP and analogs. Binds the 70S ribosome between the 30S and 50S subunits, in a similar position as ribosome-bound EF-G; it contacts a number of ribosomal proteins, both rRNAs and the A-site tRNA.</text>
</comment>
<dbReference type="Pfam" id="PF00679">
    <property type="entry name" value="EFG_C"/>
    <property type="match status" value="1"/>
</dbReference>
<dbReference type="Gene3D" id="3.30.70.240">
    <property type="match status" value="1"/>
</dbReference>
<dbReference type="Pfam" id="PF03144">
    <property type="entry name" value="GTP_EFTU_D2"/>
    <property type="match status" value="1"/>
</dbReference>
<evidence type="ECO:0000313" key="5">
    <source>
        <dbReference type="EMBL" id="MFM1525208.1"/>
    </source>
</evidence>
<keyword evidence="3" id="KW-0690">Ribosome biogenesis</keyword>
<comment type="subcellular location">
    <subcellularLocation>
        <location evidence="3">Cytoplasm</location>
    </subcellularLocation>
    <text evidence="3">Binds to ribosomes.</text>
</comment>
<feature type="binding site" evidence="3">
    <location>
        <begin position="14"/>
        <end position="19"/>
    </location>
    <ligand>
        <name>GTP</name>
        <dbReference type="ChEBI" id="CHEBI:37565"/>
    </ligand>
</feature>
<dbReference type="InterPro" id="IPR041095">
    <property type="entry name" value="EFG_II"/>
</dbReference>
<dbReference type="Gene3D" id="3.30.70.870">
    <property type="entry name" value="Elongation Factor G (Translational Gtpase), domain 3"/>
    <property type="match status" value="1"/>
</dbReference>
<proteinExistence type="inferred from homology"/>
<dbReference type="InterPro" id="IPR048876">
    <property type="entry name" value="BipA_C"/>
</dbReference>
<keyword evidence="3" id="KW-0820">tRNA-binding</keyword>
<dbReference type="InterPro" id="IPR000795">
    <property type="entry name" value="T_Tr_GTP-bd_dom"/>
</dbReference>
<comment type="catalytic activity">
    <reaction evidence="3">
        <text>GTP + H2O = GDP + phosphate + H(+)</text>
        <dbReference type="Rhea" id="RHEA:19669"/>
        <dbReference type="ChEBI" id="CHEBI:15377"/>
        <dbReference type="ChEBI" id="CHEBI:15378"/>
        <dbReference type="ChEBI" id="CHEBI:37565"/>
        <dbReference type="ChEBI" id="CHEBI:43474"/>
        <dbReference type="ChEBI" id="CHEBI:58189"/>
    </reaction>
</comment>
<feature type="binding site" evidence="3">
    <location>
        <begin position="127"/>
        <end position="130"/>
    </location>
    <ligand>
        <name>GTP</name>
        <dbReference type="ChEBI" id="CHEBI:37565"/>
    </ligand>
</feature>
<keyword evidence="3" id="KW-0694">RNA-binding</keyword>
<keyword evidence="6" id="KW-1185">Reference proteome</keyword>
<dbReference type="Pfam" id="PF14492">
    <property type="entry name" value="EFG_III"/>
    <property type="match status" value="1"/>
</dbReference>
<dbReference type="Gene3D" id="2.40.30.10">
    <property type="entry name" value="Translation factors"/>
    <property type="match status" value="1"/>
</dbReference>
<comment type="caution">
    <text evidence="5">The sequence shown here is derived from an EMBL/GenBank/DDBJ whole genome shotgun (WGS) entry which is preliminary data.</text>
</comment>
<dbReference type="InterPro" id="IPR005225">
    <property type="entry name" value="Small_GTP-bd"/>
</dbReference>
<dbReference type="Gene3D" id="3.40.50.300">
    <property type="entry name" value="P-loop containing nucleotide triphosphate hydrolases"/>
    <property type="match status" value="1"/>
</dbReference>
<dbReference type="PROSITE" id="PS51722">
    <property type="entry name" value="G_TR_2"/>
    <property type="match status" value="1"/>
</dbReference>
<evidence type="ECO:0000313" key="6">
    <source>
        <dbReference type="Proteomes" id="UP001629536"/>
    </source>
</evidence>
<gene>
    <name evidence="5" type="primary">typA</name>
    <name evidence="3" type="synonym">bipA</name>
    <name evidence="5" type="ORF">ABGF40_05915</name>
</gene>
<dbReference type="InterPro" id="IPR009000">
    <property type="entry name" value="Transl_B-barrel_sf"/>
</dbReference>
<dbReference type="InterPro" id="IPR004161">
    <property type="entry name" value="EFTu-like_2"/>
</dbReference>
<keyword evidence="3" id="KW-0963">Cytoplasm</keyword>
<organism evidence="5 6">
    <name type="scientific">Helcococcus bovis</name>
    <dbReference type="NCBI Taxonomy" id="3153252"/>
    <lineage>
        <taxon>Bacteria</taxon>
        <taxon>Bacillati</taxon>
        <taxon>Bacillota</taxon>
        <taxon>Tissierellia</taxon>
        <taxon>Tissierellales</taxon>
        <taxon>Peptoniphilaceae</taxon>
        <taxon>Helcococcus</taxon>
    </lineage>
</organism>
<dbReference type="NCBIfam" id="TIGR00231">
    <property type="entry name" value="small_GTP"/>
    <property type="match status" value="1"/>
</dbReference>
<dbReference type="CDD" id="cd03691">
    <property type="entry name" value="BipA_TypA_II"/>
    <property type="match status" value="1"/>
</dbReference>
<dbReference type="InterPro" id="IPR027417">
    <property type="entry name" value="P-loop_NTPase"/>
</dbReference>
<feature type="domain" description="Tr-type G" evidence="4">
    <location>
        <begin position="2"/>
        <end position="197"/>
    </location>
</feature>
<evidence type="ECO:0000256" key="1">
    <source>
        <dbReference type="ARBA" id="ARBA00022741"/>
    </source>
</evidence>
<dbReference type="Pfam" id="PF21018">
    <property type="entry name" value="BipA_C"/>
    <property type="match status" value="1"/>
</dbReference>
<dbReference type="NCBIfam" id="TIGR01394">
    <property type="entry name" value="TypA_BipA"/>
    <property type="match status" value="1"/>
</dbReference>
<comment type="subunit">
    <text evidence="3">Monomer.</text>
</comment>
<dbReference type="InterPro" id="IPR047043">
    <property type="entry name" value="BipA_III"/>
</dbReference>
<dbReference type="Proteomes" id="UP001629536">
    <property type="component" value="Unassembled WGS sequence"/>
</dbReference>
<reference evidence="5 6" key="1">
    <citation type="journal article" date="2024" name="Front. Microbiol.">
        <title>Pangenomic and biochemical analyses of Helcococcus ovis reveal widespread tetracycline resistance and a novel bacterial species, Helcococcus bovis.</title>
        <authorList>
            <person name="Cunha F."/>
            <person name="Zhai Y."/>
            <person name="Casaro S."/>
            <person name="Jones K.L."/>
            <person name="Hernandez M."/>
            <person name="Bisinotto R.S."/>
            <person name="Kariyawasam S."/>
            <person name="Brown M.B."/>
            <person name="Phillips A."/>
            <person name="Jeong K.C."/>
            <person name="Galvao K.N."/>
        </authorList>
    </citation>
    <scope>NUCLEOTIDE SEQUENCE [LARGE SCALE GENOMIC DNA]</scope>
    <source>
        <strain evidence="5 6">KG197</strain>
    </source>
</reference>